<keyword evidence="3" id="KW-0808">Transferase</keyword>
<keyword evidence="10" id="KW-1185">Reference proteome</keyword>
<evidence type="ECO:0000313" key="9">
    <source>
        <dbReference type="EMBL" id="OPC77144.1"/>
    </source>
</evidence>
<proteinExistence type="predicted"/>
<dbReference type="PROSITE" id="PS50011">
    <property type="entry name" value="PROTEIN_KINASE_DOM"/>
    <property type="match status" value="1"/>
</dbReference>
<protein>
    <recommendedName>
        <fullName evidence="1">non-specific serine/threonine protein kinase</fullName>
        <ecNumber evidence="1">2.7.11.1</ecNumber>
    </recommendedName>
</protein>
<sequence length="374" mass="39895">MRQRPRTHTVRPSVRRARRAGERAPFLPRGASACGQSERVPEAFGSLDRAVGCSRVVRRERIGGRAVEGVHDAMGTEPAHVCGRGSDPGVVGGHVVVRRVRARKCVAVYEARAGVVLKVVCARASDSARDRLDNERAFLTLLAHSPIAPNLLGAGEAGDARYLAIAWRPGVTLERLARYAGPLGAVDSEANADLFAATATAVGAAFTHLHHHGVAHGDVSPANIVLAPDGSATLIDFESAHRLTTADSPRRRPAGAPAVVRRKTTRAYLPPELFPDDGREPYLTHPPTVASEQYALAAVLRRLLDGDSPRPGGAVLDEPAPSAGSLTRSRPATGWPARRWPALPGVLRTALDREPTRRFPTIRAFALALDDALT</sequence>
<keyword evidence="6" id="KW-0067">ATP-binding</keyword>
<evidence type="ECO:0000256" key="2">
    <source>
        <dbReference type="ARBA" id="ARBA00022527"/>
    </source>
</evidence>
<dbReference type="SUPFAM" id="SSF56112">
    <property type="entry name" value="Protein kinase-like (PK-like)"/>
    <property type="match status" value="1"/>
</dbReference>
<dbReference type="SMART" id="SM00220">
    <property type="entry name" value="S_TKc"/>
    <property type="match status" value="1"/>
</dbReference>
<dbReference type="PANTHER" id="PTHR43289">
    <property type="entry name" value="MITOGEN-ACTIVATED PROTEIN KINASE KINASE KINASE 20-RELATED"/>
    <property type="match status" value="1"/>
</dbReference>
<dbReference type="InterPro" id="IPR011009">
    <property type="entry name" value="Kinase-like_dom_sf"/>
</dbReference>
<dbReference type="Gene3D" id="1.10.510.10">
    <property type="entry name" value="Transferase(Phosphotransferase) domain 1"/>
    <property type="match status" value="1"/>
</dbReference>
<keyword evidence="5" id="KW-0418">Kinase</keyword>
<evidence type="ECO:0000256" key="7">
    <source>
        <dbReference type="SAM" id="MobiDB-lite"/>
    </source>
</evidence>
<accession>A0A1T3NK44</accession>
<evidence type="ECO:0000256" key="5">
    <source>
        <dbReference type="ARBA" id="ARBA00022777"/>
    </source>
</evidence>
<dbReference type="Pfam" id="PF00069">
    <property type="entry name" value="Pkinase"/>
    <property type="match status" value="1"/>
</dbReference>
<evidence type="ECO:0000256" key="4">
    <source>
        <dbReference type="ARBA" id="ARBA00022741"/>
    </source>
</evidence>
<evidence type="ECO:0000256" key="1">
    <source>
        <dbReference type="ARBA" id="ARBA00012513"/>
    </source>
</evidence>
<evidence type="ECO:0000313" key="10">
    <source>
        <dbReference type="Proteomes" id="UP000190037"/>
    </source>
</evidence>
<evidence type="ECO:0000256" key="6">
    <source>
        <dbReference type="ARBA" id="ARBA00022840"/>
    </source>
</evidence>
<dbReference type="Proteomes" id="UP000190037">
    <property type="component" value="Unassembled WGS sequence"/>
</dbReference>
<feature type="domain" description="Protein kinase" evidence="8">
    <location>
        <begin position="56"/>
        <end position="373"/>
    </location>
</feature>
<dbReference type="GO" id="GO:0004674">
    <property type="term" value="F:protein serine/threonine kinase activity"/>
    <property type="evidence" value="ECO:0007669"/>
    <property type="project" value="UniProtKB-KW"/>
</dbReference>
<reference evidence="9 10" key="1">
    <citation type="submission" date="2017-03" db="EMBL/GenBank/DDBJ databases">
        <title>Draft genome sequence of Streptomyces scabrisporus NF3, endophyte isolated from Amphipterygium adstringens.</title>
        <authorList>
            <person name="Vazquez M."/>
            <person name="Ceapa C.D."/>
            <person name="Rodriguez Luna D."/>
            <person name="Sanchez Esquivel S."/>
        </authorList>
    </citation>
    <scope>NUCLEOTIDE SEQUENCE [LARGE SCALE GENOMIC DNA]</scope>
    <source>
        <strain evidence="9 10">NF3</strain>
    </source>
</reference>
<gene>
    <name evidence="9" type="ORF">B4N89_42045</name>
</gene>
<dbReference type="InterPro" id="IPR000719">
    <property type="entry name" value="Prot_kinase_dom"/>
</dbReference>
<feature type="region of interest" description="Disordered" evidence="7">
    <location>
        <begin position="1"/>
        <end position="22"/>
    </location>
</feature>
<comment type="caution">
    <text evidence="9">The sequence shown here is derived from an EMBL/GenBank/DDBJ whole genome shotgun (WGS) entry which is preliminary data.</text>
</comment>
<dbReference type="STRING" id="159449.B4N89_42045"/>
<dbReference type="GO" id="GO:0005524">
    <property type="term" value="F:ATP binding"/>
    <property type="evidence" value="ECO:0007669"/>
    <property type="project" value="UniProtKB-KW"/>
</dbReference>
<feature type="compositionally biased region" description="Basic residues" evidence="7">
    <location>
        <begin position="1"/>
        <end position="18"/>
    </location>
</feature>
<evidence type="ECO:0000259" key="8">
    <source>
        <dbReference type="PROSITE" id="PS50011"/>
    </source>
</evidence>
<feature type="region of interest" description="Disordered" evidence="7">
    <location>
        <begin position="310"/>
        <end position="337"/>
    </location>
</feature>
<dbReference type="EC" id="2.7.11.1" evidence="1"/>
<organism evidence="9 10">
    <name type="scientific">Embleya scabrispora</name>
    <dbReference type="NCBI Taxonomy" id="159449"/>
    <lineage>
        <taxon>Bacteria</taxon>
        <taxon>Bacillati</taxon>
        <taxon>Actinomycetota</taxon>
        <taxon>Actinomycetes</taxon>
        <taxon>Kitasatosporales</taxon>
        <taxon>Streptomycetaceae</taxon>
        <taxon>Embleya</taxon>
    </lineage>
</organism>
<keyword evidence="2" id="KW-0723">Serine/threonine-protein kinase</keyword>
<keyword evidence="4" id="KW-0547">Nucleotide-binding</keyword>
<evidence type="ECO:0000256" key="3">
    <source>
        <dbReference type="ARBA" id="ARBA00022679"/>
    </source>
</evidence>
<dbReference type="AlphaFoldDB" id="A0A1T3NK44"/>
<name>A0A1T3NK44_9ACTN</name>
<dbReference type="PANTHER" id="PTHR43289:SF6">
    <property type="entry name" value="SERINE_THREONINE-PROTEIN KINASE NEKL-3"/>
    <property type="match status" value="1"/>
</dbReference>
<dbReference type="EMBL" id="MWQN01000004">
    <property type="protein sequence ID" value="OPC77144.1"/>
    <property type="molecule type" value="Genomic_DNA"/>
</dbReference>